<protein>
    <submittedName>
        <fullName evidence="1">Uncharacterized protein</fullName>
    </submittedName>
</protein>
<evidence type="ECO:0000313" key="2">
    <source>
        <dbReference type="Proteomes" id="UP001147733"/>
    </source>
</evidence>
<dbReference type="RefSeq" id="XP_056503455.1">
    <property type="nucleotide sequence ID" value="XM_056640961.1"/>
</dbReference>
<accession>A0A9W9P9X3</accession>
<keyword evidence="2" id="KW-1185">Reference proteome</keyword>
<reference evidence="1" key="2">
    <citation type="journal article" date="2023" name="IMA Fungus">
        <title>Comparative genomic study of the Penicillium genus elucidates a diverse pangenome and 15 lateral gene transfer events.</title>
        <authorList>
            <person name="Petersen C."/>
            <person name="Sorensen T."/>
            <person name="Nielsen M.R."/>
            <person name="Sondergaard T.E."/>
            <person name="Sorensen J.L."/>
            <person name="Fitzpatrick D.A."/>
            <person name="Frisvad J.C."/>
            <person name="Nielsen K.L."/>
        </authorList>
    </citation>
    <scope>NUCLEOTIDE SEQUENCE</scope>
    <source>
        <strain evidence="1">IBT 23319</strain>
    </source>
</reference>
<dbReference type="GeneID" id="81380128"/>
<sequence length="91" mass="10595">MNTNQHELYRKCEEKLDKILSNRDYDLRILIGHSNMLQSLTLASTLQHSQQCGLDTTRAWHFGRYDDDEWEGPNIDYAAESDLTTAPEHVE</sequence>
<dbReference type="AlphaFoldDB" id="A0A9W9P9X3"/>
<name>A0A9W9P9X3_PENCI</name>
<comment type="caution">
    <text evidence="1">The sequence shown here is derived from an EMBL/GenBank/DDBJ whole genome shotgun (WGS) entry which is preliminary data.</text>
</comment>
<evidence type="ECO:0000313" key="1">
    <source>
        <dbReference type="EMBL" id="KAJ5240450.1"/>
    </source>
</evidence>
<gene>
    <name evidence="1" type="ORF">N7469_002041</name>
</gene>
<dbReference type="OrthoDB" id="4412688at2759"/>
<organism evidence="1 2">
    <name type="scientific">Penicillium citrinum</name>
    <dbReference type="NCBI Taxonomy" id="5077"/>
    <lineage>
        <taxon>Eukaryota</taxon>
        <taxon>Fungi</taxon>
        <taxon>Dikarya</taxon>
        <taxon>Ascomycota</taxon>
        <taxon>Pezizomycotina</taxon>
        <taxon>Eurotiomycetes</taxon>
        <taxon>Eurotiomycetidae</taxon>
        <taxon>Eurotiales</taxon>
        <taxon>Aspergillaceae</taxon>
        <taxon>Penicillium</taxon>
    </lineage>
</organism>
<proteinExistence type="predicted"/>
<reference evidence="1" key="1">
    <citation type="submission" date="2022-11" db="EMBL/GenBank/DDBJ databases">
        <authorList>
            <person name="Petersen C."/>
        </authorList>
    </citation>
    <scope>NUCLEOTIDE SEQUENCE</scope>
    <source>
        <strain evidence="1">IBT 23319</strain>
    </source>
</reference>
<dbReference type="EMBL" id="JAPQKT010000002">
    <property type="protein sequence ID" value="KAJ5240450.1"/>
    <property type="molecule type" value="Genomic_DNA"/>
</dbReference>
<dbReference type="Proteomes" id="UP001147733">
    <property type="component" value="Unassembled WGS sequence"/>
</dbReference>